<dbReference type="PANTHER" id="PTHR32370">
    <property type="entry name" value="OS12G0117600 PROTEIN"/>
    <property type="match status" value="1"/>
</dbReference>
<comment type="similarity">
    <text evidence="3">Belongs to the NPH3 family.</text>
</comment>
<reference evidence="7 8" key="1">
    <citation type="submission" date="2024-01" db="EMBL/GenBank/DDBJ databases">
        <title>Genome assemblies of Stephania.</title>
        <authorList>
            <person name="Yang L."/>
        </authorList>
    </citation>
    <scope>NUCLEOTIDE SEQUENCE [LARGE SCALE GENOMIC DNA]</scope>
    <source>
        <strain evidence="7">YNDBR</strain>
        <tissue evidence="7">Leaf</tissue>
    </source>
</reference>
<name>A0AAP0JYH7_9MAGN</name>
<feature type="coiled-coil region" evidence="4">
    <location>
        <begin position="466"/>
        <end position="493"/>
    </location>
</feature>
<dbReference type="Pfam" id="PF03000">
    <property type="entry name" value="NPH3"/>
    <property type="match status" value="1"/>
</dbReference>
<dbReference type="Proteomes" id="UP001420932">
    <property type="component" value="Unassembled WGS sequence"/>
</dbReference>
<sequence>MAAKSGKLASFLQSSHKEQTPMSYSLTDVPGDAAIFEQVRRFCYGLDVKFSATNVVPLICAAHYLEMNEQYSHDNLLDKCVTFFQVNVLPQWNECVKALISTTEHSVLELAIHLGLVEACVNSLVTKAQISPHLLGEPIDPNPDRVEEDEFDDDDRHMPNAKRRLFIHGLESEDLVLLRLKLYAPIMACMIKAGVQSEYIAGSLLRYVNKYIDLGSFEGDQSDDDHRIREKSFQRDVVEALEKLLPDEIGIFPCKLFSAMLQSAIALQASSKCRHGLETRLGRQLDEANVEDLLIRSYGYSKEQRYDIECVAGIMKAFYADCTSPLNHTKMLNVTELVEEFLVRVASDEELSKEKFIALAKTLQEISNGTNRSLDGIYHAIDIYLDTHRNLTETEREDVCQVLDCYKMSPEACTHAAQNKRLPLRVVVQALFVGQLHLREAIVDRIEGSDYESQKGNELVVDEDHSGEMRIEMERMDERVINLENECSKMKGQIIEKGKDNGRFKVWKQLKRKLGCISSSAHEYDCHIKKKVHPRN</sequence>
<dbReference type="EMBL" id="JBBNAF010000005">
    <property type="protein sequence ID" value="KAK9142159.1"/>
    <property type="molecule type" value="Genomic_DNA"/>
</dbReference>
<evidence type="ECO:0000313" key="7">
    <source>
        <dbReference type="EMBL" id="KAK9142159.1"/>
    </source>
</evidence>
<comment type="pathway">
    <text evidence="1">Protein modification; protein ubiquitination.</text>
</comment>
<accession>A0AAP0JYH7</accession>
<keyword evidence="4" id="KW-0175">Coiled coil</keyword>
<proteinExistence type="inferred from homology"/>
<keyword evidence="2" id="KW-0833">Ubl conjugation pathway</keyword>
<dbReference type="SUPFAM" id="SSF54695">
    <property type="entry name" value="POZ domain"/>
    <property type="match status" value="1"/>
</dbReference>
<dbReference type="InterPro" id="IPR043454">
    <property type="entry name" value="NPH3/RPT2-like"/>
</dbReference>
<dbReference type="InterPro" id="IPR011333">
    <property type="entry name" value="SKP1/BTB/POZ_sf"/>
</dbReference>
<evidence type="ECO:0000256" key="1">
    <source>
        <dbReference type="ARBA" id="ARBA00004906"/>
    </source>
</evidence>
<feature type="domain" description="NPH3" evidence="6">
    <location>
        <begin position="169"/>
        <end position="437"/>
    </location>
</feature>
<keyword evidence="8" id="KW-1185">Reference proteome</keyword>
<dbReference type="AlphaFoldDB" id="A0AAP0JYH7"/>
<protein>
    <recommendedName>
        <fullName evidence="6">NPH3 domain-containing protein</fullName>
    </recommendedName>
</protein>
<dbReference type="InterPro" id="IPR027356">
    <property type="entry name" value="NPH3_dom"/>
</dbReference>
<evidence type="ECO:0000259" key="6">
    <source>
        <dbReference type="PROSITE" id="PS51649"/>
    </source>
</evidence>
<evidence type="ECO:0000256" key="2">
    <source>
        <dbReference type="ARBA" id="ARBA00022786"/>
    </source>
</evidence>
<organism evidence="7 8">
    <name type="scientific">Stephania yunnanensis</name>
    <dbReference type="NCBI Taxonomy" id="152371"/>
    <lineage>
        <taxon>Eukaryota</taxon>
        <taxon>Viridiplantae</taxon>
        <taxon>Streptophyta</taxon>
        <taxon>Embryophyta</taxon>
        <taxon>Tracheophyta</taxon>
        <taxon>Spermatophyta</taxon>
        <taxon>Magnoliopsida</taxon>
        <taxon>Ranunculales</taxon>
        <taxon>Menispermaceae</taxon>
        <taxon>Menispermoideae</taxon>
        <taxon>Cissampelideae</taxon>
        <taxon>Stephania</taxon>
    </lineage>
</organism>
<dbReference type="Gene3D" id="3.30.710.10">
    <property type="entry name" value="Potassium Channel Kv1.1, Chain A"/>
    <property type="match status" value="1"/>
</dbReference>
<dbReference type="PROSITE" id="PS51649">
    <property type="entry name" value="NPH3"/>
    <property type="match status" value="1"/>
</dbReference>
<gene>
    <name evidence="7" type="ORF">Syun_011559</name>
</gene>
<evidence type="ECO:0000256" key="4">
    <source>
        <dbReference type="SAM" id="Coils"/>
    </source>
</evidence>
<evidence type="ECO:0000256" key="5">
    <source>
        <dbReference type="SAM" id="MobiDB-lite"/>
    </source>
</evidence>
<evidence type="ECO:0000313" key="8">
    <source>
        <dbReference type="Proteomes" id="UP001420932"/>
    </source>
</evidence>
<comment type="caution">
    <text evidence="7">The sequence shown here is derived from an EMBL/GenBank/DDBJ whole genome shotgun (WGS) entry which is preliminary data.</text>
</comment>
<evidence type="ECO:0000256" key="3">
    <source>
        <dbReference type="PROSITE-ProRule" id="PRU00982"/>
    </source>
</evidence>
<feature type="region of interest" description="Disordered" evidence="5">
    <location>
        <begin position="135"/>
        <end position="154"/>
    </location>
</feature>